<accession>A0A1M5X8R1</accession>
<dbReference type="RefSeq" id="WP_067664026.1">
    <property type="nucleotide sequence ID" value="NZ_FQXG01000005.1"/>
</dbReference>
<feature type="transmembrane region" description="Helical" evidence="1">
    <location>
        <begin position="46"/>
        <end position="67"/>
    </location>
</feature>
<keyword evidence="1" id="KW-0812">Transmembrane</keyword>
<dbReference type="AlphaFoldDB" id="A0A1M5X8R1"/>
<proteinExistence type="predicted"/>
<evidence type="ECO:0000313" key="2">
    <source>
        <dbReference type="EMBL" id="SHH95894.1"/>
    </source>
</evidence>
<gene>
    <name evidence="2" type="ORF">SAMN02745129_3311</name>
</gene>
<keyword evidence="3" id="KW-1185">Reference proteome</keyword>
<evidence type="ECO:0008006" key="4">
    <source>
        <dbReference type="Google" id="ProtNLM"/>
    </source>
</evidence>
<protein>
    <recommendedName>
        <fullName evidence="4">Phage abortive infection protein</fullName>
    </recommendedName>
</protein>
<evidence type="ECO:0000313" key="3">
    <source>
        <dbReference type="Proteomes" id="UP000184268"/>
    </source>
</evidence>
<keyword evidence="1" id="KW-0472">Membrane</keyword>
<dbReference type="STRING" id="299255.SAMN02745129_3311"/>
<keyword evidence="1" id="KW-1133">Transmembrane helix</keyword>
<name>A0A1M5X8R1_9GAMM</name>
<dbReference type="Proteomes" id="UP000184268">
    <property type="component" value="Unassembled WGS sequence"/>
</dbReference>
<dbReference type="EMBL" id="FQXG01000005">
    <property type="protein sequence ID" value="SHH95894.1"/>
    <property type="molecule type" value="Genomic_DNA"/>
</dbReference>
<organism evidence="2 3">
    <name type="scientific">Ferrimonas marina</name>
    <dbReference type="NCBI Taxonomy" id="299255"/>
    <lineage>
        <taxon>Bacteria</taxon>
        <taxon>Pseudomonadati</taxon>
        <taxon>Pseudomonadota</taxon>
        <taxon>Gammaproteobacteria</taxon>
        <taxon>Alteromonadales</taxon>
        <taxon>Ferrimonadaceae</taxon>
        <taxon>Ferrimonas</taxon>
    </lineage>
</organism>
<sequence length="297" mass="34270">MSLSEELKPKWVFAMGVLIGSHLMVWTAGFFAIISVAKLWGFVSGGLWDIFQGLGGLATAITAIIAYRKYHQELETRRIEEKRDQELRIDESILMLARNLRPPSFHSELLVSYTMFRRIKHEIYEREAKTAAETFGVVLRQFIRNADAELLAGPPLHAHAKVVFDNYLPDRDWVEMLWQIPEEAHNEVVEIAMRMVANGRFTLVAIDDRYFIAGIDPLETDFINEIVAEAQPITTNFKANTADFTWEQEYFLDLFFALQNNWLSAYIYLTQSPNGRSLLSAMKQYYDQGNEHNDHGR</sequence>
<feature type="transmembrane region" description="Helical" evidence="1">
    <location>
        <begin position="12"/>
        <end position="34"/>
    </location>
</feature>
<evidence type="ECO:0000256" key="1">
    <source>
        <dbReference type="SAM" id="Phobius"/>
    </source>
</evidence>
<reference evidence="3" key="1">
    <citation type="submission" date="2016-11" db="EMBL/GenBank/DDBJ databases">
        <authorList>
            <person name="Varghese N."/>
            <person name="Submissions S."/>
        </authorList>
    </citation>
    <scope>NUCLEOTIDE SEQUENCE [LARGE SCALE GENOMIC DNA]</scope>
    <source>
        <strain evidence="3">DSM 16917</strain>
    </source>
</reference>